<keyword evidence="2" id="KW-1185">Reference proteome</keyword>
<dbReference type="STRING" id="1707952.A6A03_18785"/>
<reference evidence="1 2" key="1">
    <citation type="submission" date="2016-04" db="EMBL/GenBank/DDBJ databases">
        <title>Chloroflexus islandicus sp. nov., a thermophilic filamentous anoxygenic phototrophic bacterium from geyser Strokkur (Iceland).</title>
        <authorList>
            <person name="Gaisin V.A."/>
            <person name="Kalashnikov A.M."/>
            <person name="Sukhacheva M.V."/>
            <person name="Grouzdev D.S."/>
            <person name="Ivanov T.M."/>
            <person name="Kuznetsov B."/>
            <person name="Gorlenko V.M."/>
        </authorList>
    </citation>
    <scope>NUCLEOTIDE SEQUENCE [LARGE SCALE GENOMIC DNA]</scope>
    <source>
        <strain evidence="2">isl-2</strain>
    </source>
</reference>
<name>A0A178M150_9CHLR</name>
<gene>
    <name evidence="1" type="ORF">A6A03_18785</name>
</gene>
<dbReference type="EMBL" id="LWQS01000085">
    <property type="protein sequence ID" value="OAN41698.1"/>
    <property type="molecule type" value="Genomic_DNA"/>
</dbReference>
<accession>A0A178M150</accession>
<protein>
    <submittedName>
        <fullName evidence="1">Uncharacterized protein</fullName>
    </submittedName>
</protein>
<sequence>MADAMAASRDACHQRLATIFPAGALVWIEAEEYDADGMFWRVTLLSRNTSGQWERQRYRYDIPTEVVFFMGSTPISDEEAARIRRTAPRLPTGRTLQARAV</sequence>
<organism evidence="1 2">
    <name type="scientific">Chloroflexus islandicus</name>
    <dbReference type="NCBI Taxonomy" id="1707952"/>
    <lineage>
        <taxon>Bacteria</taxon>
        <taxon>Bacillati</taxon>
        <taxon>Chloroflexota</taxon>
        <taxon>Chloroflexia</taxon>
        <taxon>Chloroflexales</taxon>
        <taxon>Chloroflexineae</taxon>
        <taxon>Chloroflexaceae</taxon>
        <taxon>Chloroflexus</taxon>
    </lineage>
</organism>
<comment type="caution">
    <text evidence="1">The sequence shown here is derived from an EMBL/GenBank/DDBJ whole genome shotgun (WGS) entry which is preliminary data.</text>
</comment>
<dbReference type="AlphaFoldDB" id="A0A178M150"/>
<proteinExistence type="predicted"/>
<evidence type="ECO:0000313" key="2">
    <source>
        <dbReference type="Proteomes" id="UP000078287"/>
    </source>
</evidence>
<evidence type="ECO:0000313" key="1">
    <source>
        <dbReference type="EMBL" id="OAN41698.1"/>
    </source>
</evidence>
<dbReference type="Proteomes" id="UP000078287">
    <property type="component" value="Unassembled WGS sequence"/>
</dbReference>
<dbReference type="OrthoDB" id="163553at2"/>
<dbReference type="RefSeq" id="WP_066790537.1">
    <property type="nucleotide sequence ID" value="NZ_LWQS01000085.1"/>
</dbReference>